<evidence type="ECO:0000256" key="2">
    <source>
        <dbReference type="SAM" id="Phobius"/>
    </source>
</evidence>
<dbReference type="InterPro" id="IPR016193">
    <property type="entry name" value="Cytidine_deaminase-like"/>
</dbReference>
<proteinExistence type="predicted"/>
<dbReference type="OrthoDB" id="4059at2759"/>
<reference evidence="3" key="2">
    <citation type="submission" date="2022-01" db="EMBL/GenBank/DDBJ databases">
        <authorList>
            <person name="Hirooka S."/>
            <person name="Miyagishima S.Y."/>
        </authorList>
    </citation>
    <scope>NUCLEOTIDE SEQUENCE</scope>
    <source>
        <strain evidence="3">NBRC 102759</strain>
    </source>
</reference>
<reference evidence="3" key="1">
    <citation type="journal article" date="2022" name="Proc. Natl. Acad. Sci. U.S.A.">
        <title>Life cycle and functional genomics of the unicellular red alga Galdieria for elucidating algal and plant evolution and industrial use.</title>
        <authorList>
            <person name="Hirooka S."/>
            <person name="Itabashi T."/>
            <person name="Ichinose T.M."/>
            <person name="Onuma R."/>
            <person name="Fujiwara T."/>
            <person name="Yamashita S."/>
            <person name="Jong L.W."/>
            <person name="Tomita R."/>
            <person name="Iwane A.H."/>
            <person name="Miyagishima S.Y."/>
        </authorList>
    </citation>
    <scope>NUCLEOTIDE SEQUENCE</scope>
    <source>
        <strain evidence="3">NBRC 102759</strain>
    </source>
</reference>
<evidence type="ECO:0008006" key="5">
    <source>
        <dbReference type="Google" id="ProtNLM"/>
    </source>
</evidence>
<evidence type="ECO:0000256" key="1">
    <source>
        <dbReference type="SAM" id="MobiDB-lite"/>
    </source>
</evidence>
<keyword evidence="2" id="KW-1133">Transmembrane helix</keyword>
<name>A0A9C7UNV2_9RHOD</name>
<sequence>MKSHFLLFCKAPKPGYAKSRLAPFLGDSTAAELSAALTEYVLEQLLQHFYNVNVEMRFVVCYTGETDISYWHSWFLPFFTHYFGKATMDDNGNFSFNKTFQLSFAEQSDGSLGVRLLRAFQNNFETGAEKVVVVGVDTPDLDGFLVETAFKALETFDIVVGPSLDGGYYLLGMRSFCEEVFKNIPWSTSEVLNATRHQALTAGYTMDILPALEDIDEVENLFILERLAATSNKGKRWMKFLDKWLLEYLHPCPSYSYYNESLNRDHQEETLLTAVTPRWIGESNQSHSIEKTAKNGQLNNICDRKDKLVYVSVVKPQLVGKLLRVLGRVLPLGKELSHVKRVKRKTERSSLDQDGKRHRSEPHITVLLCLKEDFENLDYSVLDSLNEFGLEPFLMSIPSRAAMTREEYVSLCSIWPVLYQPPPPPRPLPSNEEMLSILRHMSICFDIAWYHRKNSNYLGICAMMVRPSKNEIIAVTCDTSCRNHMSDKWKEMKCESCQPFTHAVMNCIESASWKVGSYKRRQSLQSKALSDCSSYCDEAERSLTGDSDSNSFESETDTETTDKSSLPDDAYMCTGMDVYTTREPCLMLVYFIMALYLSFTIILDRCCMALVHARVKRVIFAIPNKYFGGLGGGPSGTQLHKVAALNHHFDVLHLEGFEKIWKPTIITNDAKRSLK</sequence>
<dbReference type="InterPro" id="IPR018641">
    <property type="entry name" value="Trfase_1_rSAM/seldom-assoc"/>
</dbReference>
<keyword evidence="2" id="KW-0472">Membrane</keyword>
<evidence type="ECO:0000313" key="4">
    <source>
        <dbReference type="Proteomes" id="UP001061958"/>
    </source>
</evidence>
<dbReference type="Gene3D" id="3.90.550.10">
    <property type="entry name" value="Spore Coat Polysaccharide Biosynthesis Protein SpsA, Chain A"/>
    <property type="match status" value="1"/>
</dbReference>
<feature type="region of interest" description="Disordered" evidence="1">
    <location>
        <begin position="541"/>
        <end position="563"/>
    </location>
</feature>
<keyword evidence="2" id="KW-0812">Transmembrane</keyword>
<dbReference type="InterPro" id="IPR029044">
    <property type="entry name" value="Nucleotide-diphossugar_trans"/>
</dbReference>
<accession>A0A9C7UNV2</accession>
<gene>
    <name evidence="3" type="ORF">GpartN1_g1984.t1</name>
</gene>
<dbReference type="Pfam" id="PF09837">
    <property type="entry name" value="DUF2064"/>
    <property type="match status" value="1"/>
</dbReference>
<dbReference type="Proteomes" id="UP001061958">
    <property type="component" value="Unassembled WGS sequence"/>
</dbReference>
<evidence type="ECO:0000313" key="3">
    <source>
        <dbReference type="EMBL" id="GJQ10193.1"/>
    </source>
</evidence>
<dbReference type="Gene3D" id="3.40.140.10">
    <property type="entry name" value="Cytidine Deaminase, domain 2"/>
    <property type="match status" value="1"/>
</dbReference>
<feature type="transmembrane region" description="Helical" evidence="2">
    <location>
        <begin position="587"/>
        <end position="607"/>
    </location>
</feature>
<dbReference type="SUPFAM" id="SSF53448">
    <property type="entry name" value="Nucleotide-diphospho-sugar transferases"/>
    <property type="match status" value="1"/>
</dbReference>
<keyword evidence="4" id="KW-1185">Reference proteome</keyword>
<organism evidence="3 4">
    <name type="scientific">Galdieria partita</name>
    <dbReference type="NCBI Taxonomy" id="83374"/>
    <lineage>
        <taxon>Eukaryota</taxon>
        <taxon>Rhodophyta</taxon>
        <taxon>Bangiophyceae</taxon>
        <taxon>Galdieriales</taxon>
        <taxon>Galdieriaceae</taxon>
        <taxon>Galdieria</taxon>
    </lineage>
</organism>
<dbReference type="EMBL" id="BQMJ01000014">
    <property type="protein sequence ID" value="GJQ10193.1"/>
    <property type="molecule type" value="Genomic_DNA"/>
</dbReference>
<dbReference type="SUPFAM" id="SSF53927">
    <property type="entry name" value="Cytidine deaminase-like"/>
    <property type="match status" value="1"/>
</dbReference>
<comment type="caution">
    <text evidence="3">The sequence shown here is derived from an EMBL/GenBank/DDBJ whole genome shotgun (WGS) entry which is preliminary data.</text>
</comment>
<dbReference type="PANTHER" id="PTHR36529">
    <property type="entry name" value="SLL1095 PROTEIN"/>
    <property type="match status" value="1"/>
</dbReference>
<protein>
    <recommendedName>
        <fullName evidence="5">Glycosyltransferase</fullName>
    </recommendedName>
</protein>
<dbReference type="PANTHER" id="PTHR36529:SF1">
    <property type="entry name" value="GLYCOSYLTRANSFERASE"/>
    <property type="match status" value="1"/>
</dbReference>
<dbReference type="AlphaFoldDB" id="A0A9C7UNV2"/>
<dbReference type="GO" id="GO:0003824">
    <property type="term" value="F:catalytic activity"/>
    <property type="evidence" value="ECO:0007669"/>
    <property type="project" value="InterPro"/>
</dbReference>